<dbReference type="Proteomes" id="UP000472320">
    <property type="component" value="Unassembled WGS sequence"/>
</dbReference>
<accession>A0A6L6QE37</accession>
<gene>
    <name evidence="1" type="ORF">GM658_07565</name>
</gene>
<dbReference type="EMBL" id="WNKX01000004">
    <property type="protein sequence ID" value="MTW10459.1"/>
    <property type="molecule type" value="Genomic_DNA"/>
</dbReference>
<proteinExistence type="predicted"/>
<name>A0A6L6QE37_9BURK</name>
<evidence type="ECO:0000313" key="2">
    <source>
        <dbReference type="Proteomes" id="UP000472320"/>
    </source>
</evidence>
<evidence type="ECO:0008006" key="3">
    <source>
        <dbReference type="Google" id="ProtNLM"/>
    </source>
</evidence>
<dbReference type="OrthoDB" id="8820000at2"/>
<evidence type="ECO:0000313" key="1">
    <source>
        <dbReference type="EMBL" id="MTW10459.1"/>
    </source>
</evidence>
<keyword evidence="2" id="KW-1185">Reference proteome</keyword>
<dbReference type="AlphaFoldDB" id="A0A6L6QE37"/>
<dbReference type="RefSeq" id="WP_155453389.1">
    <property type="nucleotide sequence ID" value="NZ_WNKX01000004.1"/>
</dbReference>
<protein>
    <recommendedName>
        <fullName evidence="3">YCII-related domain-containing protein</fullName>
    </recommendedName>
</protein>
<sequence length="100" mass="10622">MNDYILFMHDDAVERAIADDGARWGQYLAALRASGQFDGGSAIGAGILAGKGRSDKPAAANVTGYLRVRAESLEAAKRFLHGNPVYEAGGTVEVRELPKT</sequence>
<reference evidence="1 2" key="1">
    <citation type="submission" date="2019-11" db="EMBL/GenBank/DDBJ databases">
        <title>Type strains purchased from KCTC, JCM and DSMZ.</title>
        <authorList>
            <person name="Lu H."/>
        </authorList>
    </citation>
    <scope>NUCLEOTIDE SEQUENCE [LARGE SCALE GENOMIC DNA]</scope>
    <source>
        <strain evidence="1 2">JCM 31587</strain>
    </source>
</reference>
<organism evidence="1 2">
    <name type="scientific">Massilia eburnea</name>
    <dbReference type="NCBI Taxonomy" id="1776165"/>
    <lineage>
        <taxon>Bacteria</taxon>
        <taxon>Pseudomonadati</taxon>
        <taxon>Pseudomonadota</taxon>
        <taxon>Betaproteobacteria</taxon>
        <taxon>Burkholderiales</taxon>
        <taxon>Oxalobacteraceae</taxon>
        <taxon>Telluria group</taxon>
        <taxon>Massilia</taxon>
    </lineage>
</organism>
<comment type="caution">
    <text evidence="1">The sequence shown here is derived from an EMBL/GenBank/DDBJ whole genome shotgun (WGS) entry which is preliminary data.</text>
</comment>